<dbReference type="AlphaFoldDB" id="A0A075JI61"/>
<evidence type="ECO:0000256" key="1">
    <source>
        <dbReference type="SAM" id="MobiDB-lite"/>
    </source>
</evidence>
<sequence length="98" mass="9875">MSVGVPSPGELAQRAGGRRVIAGDGPVGDTELDDAVSRLRESVDAMAGESTGSNGSVGSASNDSGSESCGPDVDAADVIARAHDVHESLQRRLEQAQA</sequence>
<dbReference type="KEGG" id="dni:HX89_08540"/>
<name>A0A075JI61_9MICO</name>
<protein>
    <submittedName>
        <fullName evidence="2">Uncharacterized protein</fullName>
    </submittedName>
</protein>
<feature type="region of interest" description="Disordered" evidence="1">
    <location>
        <begin position="43"/>
        <end position="72"/>
    </location>
</feature>
<accession>A0A075JI61</accession>
<gene>
    <name evidence="2" type="ORF">HX89_08540</name>
</gene>
<dbReference type="Proteomes" id="UP000027986">
    <property type="component" value="Chromosome"/>
</dbReference>
<keyword evidence="3" id="KW-1185">Reference proteome</keyword>
<evidence type="ECO:0000313" key="2">
    <source>
        <dbReference type="EMBL" id="AIF40982.1"/>
    </source>
</evidence>
<feature type="region of interest" description="Disordered" evidence="1">
    <location>
        <begin position="1"/>
        <end position="31"/>
    </location>
</feature>
<reference evidence="2 3" key="1">
    <citation type="submission" date="2014-07" db="EMBL/GenBank/DDBJ databases">
        <title>Genome Sequencing of Dermacoccus nishinomiyaensis.</title>
        <authorList>
            <person name="Hong K.W."/>
            <person name="Chan K.G."/>
        </authorList>
    </citation>
    <scope>NUCLEOTIDE SEQUENCE [LARGE SCALE GENOMIC DNA]</scope>
    <source>
        <strain evidence="2 3">M25</strain>
    </source>
</reference>
<proteinExistence type="predicted"/>
<organism evidence="2 3">
    <name type="scientific">Dermacoccus nishinomiyaensis</name>
    <dbReference type="NCBI Taxonomy" id="1274"/>
    <lineage>
        <taxon>Bacteria</taxon>
        <taxon>Bacillati</taxon>
        <taxon>Actinomycetota</taxon>
        <taxon>Actinomycetes</taxon>
        <taxon>Micrococcales</taxon>
        <taxon>Dermacoccaceae</taxon>
        <taxon>Dermacoccus</taxon>
    </lineage>
</organism>
<feature type="compositionally biased region" description="Polar residues" evidence="1">
    <location>
        <begin position="50"/>
        <end position="67"/>
    </location>
</feature>
<evidence type="ECO:0000313" key="3">
    <source>
        <dbReference type="Proteomes" id="UP000027986"/>
    </source>
</evidence>
<dbReference type="EMBL" id="CP008889">
    <property type="protein sequence ID" value="AIF40982.1"/>
    <property type="molecule type" value="Genomic_DNA"/>
</dbReference>
<dbReference type="HOGENOM" id="CLU_2329121_0_0_11"/>